<evidence type="ECO:0000256" key="5">
    <source>
        <dbReference type="ARBA" id="ARBA00020673"/>
    </source>
</evidence>
<dbReference type="GO" id="GO:0016192">
    <property type="term" value="P:vesicle-mediated transport"/>
    <property type="evidence" value="ECO:0007669"/>
    <property type="project" value="TreeGrafter"/>
</dbReference>
<feature type="region of interest" description="Disordered" evidence="10">
    <location>
        <begin position="1"/>
        <end position="39"/>
    </location>
</feature>
<reference evidence="13 14" key="2">
    <citation type="journal article" date="2012" name="Open Biol.">
        <title>Characteristics of nucleosomes and linker DNA regions on the genome of the basidiomycete Mixia osmundae revealed by mono- and dinucleosome mapping.</title>
        <authorList>
            <person name="Nishida H."/>
            <person name="Kondo S."/>
            <person name="Matsumoto T."/>
            <person name="Suzuki Y."/>
            <person name="Yoshikawa H."/>
            <person name="Taylor T.D."/>
            <person name="Sugiyama J."/>
        </authorList>
    </citation>
    <scope>NUCLEOTIDE SEQUENCE [LARGE SCALE GENOMIC DNA]</scope>
    <source>
        <strain evidence="14">CBS 9802 / IAM 14324 / JCM 22182 / KY 12970</strain>
    </source>
</reference>
<feature type="transmembrane region" description="Helical" evidence="11">
    <location>
        <begin position="432"/>
        <end position="452"/>
    </location>
</feature>
<evidence type="ECO:0000256" key="2">
    <source>
        <dbReference type="ARBA" id="ARBA00004653"/>
    </source>
</evidence>
<feature type="region of interest" description="Disordered" evidence="10">
    <location>
        <begin position="69"/>
        <end position="91"/>
    </location>
</feature>
<dbReference type="GO" id="GO:0000139">
    <property type="term" value="C:Golgi membrane"/>
    <property type="evidence" value="ECO:0007669"/>
    <property type="project" value="UniProtKB-SubCell"/>
</dbReference>
<evidence type="ECO:0000256" key="8">
    <source>
        <dbReference type="ARBA" id="ARBA00023034"/>
    </source>
</evidence>
<dbReference type="EMBL" id="BABT02000229">
    <property type="protein sequence ID" value="GAA99696.1"/>
    <property type="molecule type" value="Genomic_DNA"/>
</dbReference>
<dbReference type="OrthoDB" id="166803at2759"/>
<comment type="caution">
    <text evidence="13">The sequence shown here is derived from an EMBL/GenBank/DDBJ whole genome shotgun (WGS) entry which is preliminary data.</text>
</comment>
<feature type="transmembrane region" description="Helical" evidence="11">
    <location>
        <begin position="295"/>
        <end position="316"/>
    </location>
</feature>
<feature type="compositionally biased region" description="Basic and acidic residues" evidence="10">
    <location>
        <begin position="82"/>
        <end position="91"/>
    </location>
</feature>
<protein>
    <recommendedName>
        <fullName evidence="4">Golgi apparatus membrane protein TVP38</fullName>
    </recommendedName>
    <alternativeName>
        <fullName evidence="5">Golgi apparatus membrane protein tvp38</fullName>
    </alternativeName>
</protein>
<dbReference type="InterPro" id="IPR032816">
    <property type="entry name" value="VTT_dom"/>
</dbReference>
<comment type="subcellular location">
    <subcellularLocation>
        <location evidence="2">Golgi apparatus membrane</location>
        <topology evidence="2">Multi-pass membrane protein</topology>
    </subcellularLocation>
</comment>
<evidence type="ECO:0000256" key="11">
    <source>
        <dbReference type="SAM" id="Phobius"/>
    </source>
</evidence>
<evidence type="ECO:0000256" key="3">
    <source>
        <dbReference type="ARBA" id="ARBA00008640"/>
    </source>
</evidence>
<feature type="transmembrane region" description="Helical" evidence="11">
    <location>
        <begin position="215"/>
        <end position="237"/>
    </location>
</feature>
<evidence type="ECO:0000259" key="12">
    <source>
        <dbReference type="Pfam" id="PF09335"/>
    </source>
</evidence>
<feature type="domain" description="VTT" evidence="12">
    <location>
        <begin position="277"/>
        <end position="391"/>
    </location>
</feature>
<keyword evidence="6 11" id="KW-0812">Transmembrane</keyword>
<comment type="function">
    <text evidence="1">Golgi membrane protein involved in vesicular trafficking and spindle migration.</text>
</comment>
<evidence type="ECO:0000256" key="6">
    <source>
        <dbReference type="ARBA" id="ARBA00022692"/>
    </source>
</evidence>
<keyword evidence="14" id="KW-1185">Reference proteome</keyword>
<dbReference type="RefSeq" id="XP_014566175.1">
    <property type="nucleotide sequence ID" value="XM_014710689.1"/>
</dbReference>
<dbReference type="eggNOG" id="ENOG502S1WQ">
    <property type="taxonomic scope" value="Eukaryota"/>
</dbReference>
<comment type="similarity">
    <text evidence="3">Belongs to the TVP38/TMEM64 family.</text>
</comment>
<sequence length="524" mass="57220">MTGTDGVNPPPPPLPRLAKLDTDLPALAQDEPAHPLGEPAAVAHTASGPVSILVTPTVESRSAFTNEQAINPSSLGSHRLAKIRESEPRRRSFHLKDAAVRGLKNHGHSQSMIAVADEEDEASVSPVDGHDQLRELARSRSMPGASQTASPAQHYVRRENRRDSNAPRPPLHVVAGVSLPSRAQIHAYGPPESVQNIQMESTTRSAWEIPPGLKAWIPLMIWAAVSLAFALIVLVWHTEVFSGLDRLSAWLKTLGFKGYCYLFGLIFITTMPPLPLYSTLIILSGYAFGMPTGFVISYTAALSGAVVVFVLSRYYFRQQMLSLLDKSPGLKKVVRAIDRKPRLLFLIRFSPYPYNVMNVILASSECLSFKTYTLCTALALPKLVIHVTIGSTIRNFSAYHSDQQASGDDVPDDDAAREAIELEASGRRLKEVAGTIGLLLCIGLFVYILIVARRAVDEIDDVADSEQRLGLLPHDEVRSSDRTTSEHQAFQLVDSKIDSQINGSLSTAKGSRSPATEERCVGFT</sequence>
<feature type="compositionally biased region" description="Basic and acidic residues" evidence="10">
    <location>
        <begin position="156"/>
        <end position="165"/>
    </location>
</feature>
<dbReference type="PANTHER" id="PTHR47549">
    <property type="entry name" value="GOLGI APPARATUS MEMBRANE PROTEIN TVP38-RELATED"/>
    <property type="match status" value="1"/>
</dbReference>
<keyword evidence="7 11" id="KW-1133">Transmembrane helix</keyword>
<feature type="region of interest" description="Disordered" evidence="10">
    <location>
        <begin position="138"/>
        <end position="173"/>
    </location>
</feature>
<accession>G7EA36</accession>
<dbReference type="AlphaFoldDB" id="G7EA36"/>
<name>G7EA36_MIXOS</name>
<keyword evidence="9 11" id="KW-0472">Membrane</keyword>
<gene>
    <name evidence="13" type="primary">Mo06399</name>
    <name evidence="13" type="ORF">E5Q_06399</name>
</gene>
<proteinExistence type="inferred from homology"/>
<feature type="compositionally biased region" description="Basic and acidic residues" evidence="10">
    <location>
        <begin position="515"/>
        <end position="524"/>
    </location>
</feature>
<evidence type="ECO:0000313" key="13">
    <source>
        <dbReference type="EMBL" id="GAA99696.1"/>
    </source>
</evidence>
<dbReference type="PANTHER" id="PTHR47549:SF3">
    <property type="entry name" value="GOLGI APPARATUS MEMBRANE PROTEIN TVP38"/>
    <property type="match status" value="1"/>
</dbReference>
<feature type="compositionally biased region" description="Polar residues" evidence="10">
    <location>
        <begin position="503"/>
        <end position="514"/>
    </location>
</feature>
<evidence type="ECO:0000313" key="14">
    <source>
        <dbReference type="Proteomes" id="UP000009131"/>
    </source>
</evidence>
<dbReference type="GO" id="GO:0000022">
    <property type="term" value="P:mitotic spindle elongation"/>
    <property type="evidence" value="ECO:0007669"/>
    <property type="project" value="TreeGrafter"/>
</dbReference>
<feature type="region of interest" description="Disordered" evidence="10">
    <location>
        <begin position="503"/>
        <end position="524"/>
    </location>
</feature>
<dbReference type="STRING" id="764103.G7EA36"/>
<dbReference type="HOGENOM" id="CLU_036940_0_0_1"/>
<reference evidence="13 14" key="1">
    <citation type="journal article" date="2011" name="J. Gen. Appl. Microbiol.">
        <title>Draft genome sequencing of the enigmatic basidiomycete Mixia osmundae.</title>
        <authorList>
            <person name="Nishida H."/>
            <person name="Nagatsuka Y."/>
            <person name="Sugiyama J."/>
        </authorList>
    </citation>
    <scope>NUCLEOTIDE SEQUENCE [LARGE SCALE GENOMIC DNA]</scope>
    <source>
        <strain evidence="14">CBS 9802 / IAM 14324 / JCM 22182 / KY 12970</strain>
    </source>
</reference>
<organism evidence="13 14">
    <name type="scientific">Mixia osmundae (strain CBS 9802 / IAM 14324 / JCM 22182 / KY 12970)</name>
    <dbReference type="NCBI Taxonomy" id="764103"/>
    <lineage>
        <taxon>Eukaryota</taxon>
        <taxon>Fungi</taxon>
        <taxon>Dikarya</taxon>
        <taxon>Basidiomycota</taxon>
        <taxon>Pucciniomycotina</taxon>
        <taxon>Mixiomycetes</taxon>
        <taxon>Mixiales</taxon>
        <taxon>Mixiaceae</taxon>
        <taxon>Mixia</taxon>
    </lineage>
</organism>
<dbReference type="InParanoid" id="G7EA36"/>
<evidence type="ECO:0000256" key="1">
    <source>
        <dbReference type="ARBA" id="ARBA00002978"/>
    </source>
</evidence>
<keyword evidence="8" id="KW-0333">Golgi apparatus</keyword>
<dbReference type="InterPro" id="IPR051076">
    <property type="entry name" value="Golgi_membrane_TVP38/TMEM64"/>
</dbReference>
<dbReference type="Pfam" id="PF09335">
    <property type="entry name" value="VTT_dom"/>
    <property type="match status" value="1"/>
</dbReference>
<dbReference type="Proteomes" id="UP000009131">
    <property type="component" value="Unassembled WGS sequence"/>
</dbReference>
<evidence type="ECO:0000256" key="7">
    <source>
        <dbReference type="ARBA" id="ARBA00022989"/>
    </source>
</evidence>
<evidence type="ECO:0000256" key="9">
    <source>
        <dbReference type="ARBA" id="ARBA00023136"/>
    </source>
</evidence>
<feature type="transmembrane region" description="Helical" evidence="11">
    <location>
        <begin position="258"/>
        <end position="283"/>
    </location>
</feature>
<evidence type="ECO:0000256" key="4">
    <source>
        <dbReference type="ARBA" id="ARBA00013533"/>
    </source>
</evidence>
<evidence type="ECO:0000256" key="10">
    <source>
        <dbReference type="SAM" id="MobiDB-lite"/>
    </source>
</evidence>